<evidence type="ECO:0000256" key="7">
    <source>
        <dbReference type="SAM" id="Phobius"/>
    </source>
</evidence>
<evidence type="ECO:0000256" key="4">
    <source>
        <dbReference type="ARBA" id="ARBA00022833"/>
    </source>
</evidence>
<gene>
    <name evidence="9" type="ORF">B0H63DRAFT_192961</name>
</gene>
<dbReference type="Pfam" id="PF10601">
    <property type="entry name" value="zf-LITAF-like"/>
    <property type="match status" value="1"/>
</dbReference>
<keyword evidence="3" id="KW-0479">Metal-binding</keyword>
<dbReference type="InterPro" id="IPR006629">
    <property type="entry name" value="LITAF"/>
</dbReference>
<dbReference type="SMART" id="SM00714">
    <property type="entry name" value="LITAF"/>
    <property type="match status" value="1"/>
</dbReference>
<proteinExistence type="inferred from homology"/>
<dbReference type="AlphaFoldDB" id="A0AAE0TV11"/>
<evidence type="ECO:0000313" key="10">
    <source>
        <dbReference type="Proteomes" id="UP001285441"/>
    </source>
</evidence>
<dbReference type="PANTHER" id="PTHR23292:SF6">
    <property type="entry name" value="FI16602P1-RELATED"/>
    <property type="match status" value="1"/>
</dbReference>
<feature type="region of interest" description="Disordered" evidence="6">
    <location>
        <begin position="180"/>
        <end position="206"/>
    </location>
</feature>
<keyword evidence="5 7" id="KW-0472">Membrane</keyword>
<dbReference type="PROSITE" id="PS51837">
    <property type="entry name" value="LITAF"/>
    <property type="match status" value="1"/>
</dbReference>
<keyword evidence="4" id="KW-0862">Zinc</keyword>
<name>A0AAE0TV11_9PEZI</name>
<sequence length="206" mass="22344">MQRPQELHDMNSAAPPDYTPQVPSKENPSVPAKEQSAGANNQQPHTQQPYTQQPYTQQPQQVYNQQPQQTGPATAQQGQVAAVTPMHLLSDHPQWIDCPFCHHRAQTRVEKVGTPMQAVAGVLCCLLCVCLACVPCMAGWFEETHYFCTACKQKIAVRSDNGVLQQLGPQVLVPSQYPIAKAPGPGPQPASTPVVTQPAPAHQAQA</sequence>
<dbReference type="InterPro" id="IPR037519">
    <property type="entry name" value="LITAF_fam"/>
</dbReference>
<evidence type="ECO:0000256" key="6">
    <source>
        <dbReference type="SAM" id="MobiDB-lite"/>
    </source>
</evidence>
<accession>A0AAE0TV11</accession>
<dbReference type="GO" id="GO:0008270">
    <property type="term" value="F:zinc ion binding"/>
    <property type="evidence" value="ECO:0007669"/>
    <property type="project" value="TreeGrafter"/>
</dbReference>
<dbReference type="PANTHER" id="PTHR23292">
    <property type="entry name" value="LIPOPOLYSACCHARIDE-INDUCED TUMOR NECROSIS FACTOR-ALPHA FACTOR"/>
    <property type="match status" value="1"/>
</dbReference>
<evidence type="ECO:0000256" key="2">
    <source>
        <dbReference type="ARBA" id="ARBA00005975"/>
    </source>
</evidence>
<feature type="domain" description="LITAF" evidence="8">
    <location>
        <begin position="78"/>
        <end position="160"/>
    </location>
</feature>
<feature type="transmembrane region" description="Helical" evidence="7">
    <location>
        <begin position="118"/>
        <end position="141"/>
    </location>
</feature>
<evidence type="ECO:0000256" key="3">
    <source>
        <dbReference type="ARBA" id="ARBA00022723"/>
    </source>
</evidence>
<comment type="caution">
    <text evidence="9">The sequence shown here is derived from an EMBL/GenBank/DDBJ whole genome shotgun (WGS) entry which is preliminary data.</text>
</comment>
<evidence type="ECO:0000313" key="9">
    <source>
        <dbReference type="EMBL" id="KAK3380784.1"/>
    </source>
</evidence>
<keyword evidence="10" id="KW-1185">Reference proteome</keyword>
<reference evidence="9" key="1">
    <citation type="journal article" date="2023" name="Mol. Phylogenet. Evol.">
        <title>Genome-scale phylogeny and comparative genomics of the fungal order Sordariales.</title>
        <authorList>
            <person name="Hensen N."/>
            <person name="Bonometti L."/>
            <person name="Westerberg I."/>
            <person name="Brannstrom I.O."/>
            <person name="Guillou S."/>
            <person name="Cros-Aarteil S."/>
            <person name="Calhoun S."/>
            <person name="Haridas S."/>
            <person name="Kuo A."/>
            <person name="Mondo S."/>
            <person name="Pangilinan J."/>
            <person name="Riley R."/>
            <person name="LaButti K."/>
            <person name="Andreopoulos B."/>
            <person name="Lipzen A."/>
            <person name="Chen C."/>
            <person name="Yan M."/>
            <person name="Daum C."/>
            <person name="Ng V."/>
            <person name="Clum A."/>
            <person name="Steindorff A."/>
            <person name="Ohm R.A."/>
            <person name="Martin F."/>
            <person name="Silar P."/>
            <person name="Natvig D.O."/>
            <person name="Lalanne C."/>
            <person name="Gautier V."/>
            <person name="Ament-Velasquez S.L."/>
            <person name="Kruys A."/>
            <person name="Hutchinson M.I."/>
            <person name="Powell A.J."/>
            <person name="Barry K."/>
            <person name="Miller A.N."/>
            <person name="Grigoriev I.V."/>
            <person name="Debuchy R."/>
            <person name="Gladieux P."/>
            <person name="Hiltunen Thoren M."/>
            <person name="Johannesson H."/>
        </authorList>
    </citation>
    <scope>NUCLEOTIDE SEQUENCE</scope>
    <source>
        <strain evidence="9">CBS 232.78</strain>
    </source>
</reference>
<comment type="subcellular location">
    <subcellularLocation>
        <location evidence="1">Membrane</location>
        <topology evidence="1">Peripheral membrane protein</topology>
    </subcellularLocation>
</comment>
<reference evidence="9" key="2">
    <citation type="submission" date="2023-06" db="EMBL/GenBank/DDBJ databases">
        <authorList>
            <consortium name="Lawrence Berkeley National Laboratory"/>
            <person name="Haridas S."/>
            <person name="Hensen N."/>
            <person name="Bonometti L."/>
            <person name="Westerberg I."/>
            <person name="Brannstrom I.O."/>
            <person name="Guillou S."/>
            <person name="Cros-Aarteil S."/>
            <person name="Calhoun S."/>
            <person name="Kuo A."/>
            <person name="Mondo S."/>
            <person name="Pangilinan J."/>
            <person name="Riley R."/>
            <person name="LaButti K."/>
            <person name="Andreopoulos B."/>
            <person name="Lipzen A."/>
            <person name="Chen C."/>
            <person name="Yanf M."/>
            <person name="Daum C."/>
            <person name="Ng V."/>
            <person name="Clum A."/>
            <person name="Steindorff A."/>
            <person name="Ohm R."/>
            <person name="Martin F."/>
            <person name="Silar P."/>
            <person name="Natvig D."/>
            <person name="Lalanne C."/>
            <person name="Gautier V."/>
            <person name="Ament-velasquez S.L."/>
            <person name="Kruys A."/>
            <person name="Hutchinson M.I."/>
            <person name="Powell A.J."/>
            <person name="Barry K."/>
            <person name="Miller A.N."/>
            <person name="Grigoriev I.V."/>
            <person name="Debuchy R."/>
            <person name="Gladieux P."/>
            <person name="Thoren M.H."/>
            <person name="Johannesson H."/>
        </authorList>
    </citation>
    <scope>NUCLEOTIDE SEQUENCE</scope>
    <source>
        <strain evidence="9">CBS 232.78</strain>
    </source>
</reference>
<keyword evidence="7" id="KW-0812">Transmembrane</keyword>
<comment type="similarity">
    <text evidence="2">Belongs to the CDIP1/LITAF family.</text>
</comment>
<protein>
    <recommendedName>
        <fullName evidence="8">LITAF domain-containing protein</fullName>
    </recommendedName>
</protein>
<dbReference type="EMBL" id="JAULSW010000005">
    <property type="protein sequence ID" value="KAK3380784.1"/>
    <property type="molecule type" value="Genomic_DNA"/>
</dbReference>
<evidence type="ECO:0000259" key="8">
    <source>
        <dbReference type="PROSITE" id="PS51837"/>
    </source>
</evidence>
<evidence type="ECO:0000256" key="1">
    <source>
        <dbReference type="ARBA" id="ARBA00004170"/>
    </source>
</evidence>
<dbReference type="GO" id="GO:0016020">
    <property type="term" value="C:membrane"/>
    <property type="evidence" value="ECO:0007669"/>
    <property type="project" value="UniProtKB-SubCell"/>
</dbReference>
<keyword evidence="7" id="KW-1133">Transmembrane helix</keyword>
<feature type="region of interest" description="Disordered" evidence="6">
    <location>
        <begin position="1"/>
        <end position="79"/>
    </location>
</feature>
<organism evidence="9 10">
    <name type="scientific">Podospora didyma</name>
    <dbReference type="NCBI Taxonomy" id="330526"/>
    <lineage>
        <taxon>Eukaryota</taxon>
        <taxon>Fungi</taxon>
        <taxon>Dikarya</taxon>
        <taxon>Ascomycota</taxon>
        <taxon>Pezizomycotina</taxon>
        <taxon>Sordariomycetes</taxon>
        <taxon>Sordariomycetidae</taxon>
        <taxon>Sordariales</taxon>
        <taxon>Podosporaceae</taxon>
        <taxon>Podospora</taxon>
    </lineage>
</organism>
<evidence type="ECO:0000256" key="5">
    <source>
        <dbReference type="ARBA" id="ARBA00023136"/>
    </source>
</evidence>
<feature type="compositionally biased region" description="Low complexity" evidence="6">
    <location>
        <begin position="40"/>
        <end position="79"/>
    </location>
</feature>
<dbReference type="Proteomes" id="UP001285441">
    <property type="component" value="Unassembled WGS sequence"/>
</dbReference>